<evidence type="ECO:0008006" key="9">
    <source>
        <dbReference type="Google" id="ProtNLM"/>
    </source>
</evidence>
<comment type="subcellular location">
    <subcellularLocation>
        <location evidence="1">Secreted</location>
    </subcellularLocation>
</comment>
<evidence type="ECO:0000256" key="5">
    <source>
        <dbReference type="ARBA" id="ARBA00023157"/>
    </source>
</evidence>
<comment type="similarity">
    <text evidence="2">Belongs to the insulin family.</text>
</comment>
<keyword evidence="5" id="KW-1015">Disulfide bond</keyword>
<dbReference type="OrthoDB" id="5888759at2759"/>
<protein>
    <recommendedName>
        <fullName evidence="9">Insulin-like domain-containing protein</fullName>
    </recommendedName>
</protein>
<keyword evidence="4 6" id="KW-0732">Signal</keyword>
<gene>
    <name evidence="7" type="primary">Cnig_chr_I.g3235</name>
    <name evidence="7" type="ORF">B9Z55_003235</name>
</gene>
<organism evidence="7 8">
    <name type="scientific">Caenorhabditis nigoni</name>
    <dbReference type="NCBI Taxonomy" id="1611254"/>
    <lineage>
        <taxon>Eukaryota</taxon>
        <taxon>Metazoa</taxon>
        <taxon>Ecdysozoa</taxon>
        <taxon>Nematoda</taxon>
        <taxon>Chromadorea</taxon>
        <taxon>Rhabditida</taxon>
        <taxon>Rhabditina</taxon>
        <taxon>Rhabditomorpha</taxon>
        <taxon>Rhabditoidea</taxon>
        <taxon>Rhabditidae</taxon>
        <taxon>Peloderinae</taxon>
        <taxon>Caenorhabditis</taxon>
    </lineage>
</organism>
<evidence type="ECO:0000256" key="3">
    <source>
        <dbReference type="ARBA" id="ARBA00022525"/>
    </source>
</evidence>
<comment type="caution">
    <text evidence="7">The sequence shown here is derived from an EMBL/GenBank/DDBJ whole genome shotgun (WGS) entry which is preliminary data.</text>
</comment>
<dbReference type="Proteomes" id="UP000230233">
    <property type="component" value="Chromosome I"/>
</dbReference>
<keyword evidence="3" id="KW-0964">Secreted</keyword>
<evidence type="ECO:0000256" key="6">
    <source>
        <dbReference type="SAM" id="SignalP"/>
    </source>
</evidence>
<dbReference type="Gene3D" id="1.10.100.10">
    <property type="entry name" value="Insulin-like"/>
    <property type="match status" value="1"/>
</dbReference>
<evidence type="ECO:0000256" key="1">
    <source>
        <dbReference type="ARBA" id="ARBA00004613"/>
    </source>
</evidence>
<evidence type="ECO:0000313" key="7">
    <source>
        <dbReference type="EMBL" id="PIC53587.1"/>
    </source>
</evidence>
<dbReference type="GO" id="GO:0005179">
    <property type="term" value="F:hormone activity"/>
    <property type="evidence" value="ECO:0007669"/>
    <property type="project" value="InterPro"/>
</dbReference>
<sequence>MSKIFILVFIVLALAISLEAAGFGRHHLCGARLLDVMLGVCPNGCDPGSDFSFTTACARQVDMDYLKSICCPSA</sequence>
<evidence type="ECO:0000256" key="4">
    <source>
        <dbReference type="ARBA" id="ARBA00022729"/>
    </source>
</evidence>
<dbReference type="SUPFAM" id="SSF56994">
    <property type="entry name" value="Insulin-like"/>
    <property type="match status" value="1"/>
</dbReference>
<evidence type="ECO:0000256" key="2">
    <source>
        <dbReference type="ARBA" id="ARBA00009034"/>
    </source>
</evidence>
<accession>A0A2G5VPJ4</accession>
<reference evidence="8" key="1">
    <citation type="submission" date="2017-10" db="EMBL/GenBank/DDBJ databases">
        <title>Rapid genome shrinkage in a self-fertile nematode reveals novel sperm competition proteins.</title>
        <authorList>
            <person name="Yin D."/>
            <person name="Schwarz E.M."/>
            <person name="Thomas C.G."/>
            <person name="Felde R.L."/>
            <person name="Korf I.F."/>
            <person name="Cutter A.D."/>
            <person name="Schartner C.M."/>
            <person name="Ralston E.J."/>
            <person name="Meyer B.J."/>
            <person name="Haag E.S."/>
        </authorList>
    </citation>
    <scope>NUCLEOTIDE SEQUENCE [LARGE SCALE GENOMIC DNA]</scope>
    <source>
        <strain evidence="8">JU1422</strain>
    </source>
</reference>
<dbReference type="Pfam" id="PF03488">
    <property type="entry name" value="Ins_beta"/>
    <property type="match status" value="1"/>
</dbReference>
<feature type="chain" id="PRO_5013821703" description="Insulin-like domain-containing protein" evidence="6">
    <location>
        <begin position="21"/>
        <end position="74"/>
    </location>
</feature>
<feature type="signal peptide" evidence="6">
    <location>
        <begin position="1"/>
        <end position="20"/>
    </location>
</feature>
<dbReference type="InterPro" id="IPR036438">
    <property type="entry name" value="Insulin-like_sf"/>
</dbReference>
<keyword evidence="8" id="KW-1185">Reference proteome</keyword>
<dbReference type="EMBL" id="PDUG01000001">
    <property type="protein sequence ID" value="PIC53587.1"/>
    <property type="molecule type" value="Genomic_DNA"/>
</dbReference>
<dbReference type="GO" id="GO:0005576">
    <property type="term" value="C:extracellular region"/>
    <property type="evidence" value="ECO:0007669"/>
    <property type="project" value="UniProtKB-SubCell"/>
</dbReference>
<dbReference type="InterPro" id="IPR003235">
    <property type="entry name" value="Nem_insulin-like_b-type"/>
</dbReference>
<proteinExistence type="inferred from homology"/>
<evidence type="ECO:0000313" key="8">
    <source>
        <dbReference type="Proteomes" id="UP000230233"/>
    </source>
</evidence>
<name>A0A2G5VPJ4_9PELO</name>
<dbReference type="AlphaFoldDB" id="A0A2G5VPJ4"/>